<dbReference type="InterPro" id="IPR006076">
    <property type="entry name" value="FAD-dep_OxRdtase"/>
</dbReference>
<organism evidence="3 4">
    <name type="scientific">Ancylobacter rudongensis</name>
    <dbReference type="NCBI Taxonomy" id="177413"/>
    <lineage>
        <taxon>Bacteria</taxon>
        <taxon>Pseudomonadati</taxon>
        <taxon>Pseudomonadota</taxon>
        <taxon>Alphaproteobacteria</taxon>
        <taxon>Hyphomicrobiales</taxon>
        <taxon>Xanthobacteraceae</taxon>
        <taxon>Ancylobacter</taxon>
    </lineage>
</organism>
<protein>
    <submittedName>
        <fullName evidence="3">Glycine/D-amino acid oxidase</fullName>
    </submittedName>
</protein>
<evidence type="ECO:0000313" key="4">
    <source>
        <dbReference type="Proteomes" id="UP000198889"/>
    </source>
</evidence>
<dbReference type="Gene3D" id="3.50.50.60">
    <property type="entry name" value="FAD/NAD(P)-binding domain"/>
    <property type="match status" value="1"/>
</dbReference>
<dbReference type="SUPFAM" id="SSF51905">
    <property type="entry name" value="FAD/NAD(P)-binding domain"/>
    <property type="match status" value="1"/>
</dbReference>
<keyword evidence="1" id="KW-0560">Oxidoreductase</keyword>
<sequence>MSLASPIDSKLEGVVWKRTLKEPVLSYPTLAGEESTDIVVVGAGFCGLNAALAAAKTGQKVILLEAGIVGSGASGRNGGYNVPQFPGPITPGVVEAVIGKKKGQALSELVLGGADAVFRQIERYQINCSAVQHGWVQPAHSEASLAKVKKVFDAWKAWGADVTWLSQGDLSARLGAAGYIAGWFNPTGGTVNPYGLTIGLGRAATQEGVRIFEKSPVDGIEEGPGGVTVKAGPSRVLAKRVIVATNAYTGDFLPDVQRATVPVYLYHAATHPLRAELRASILPGGECFTDLRKSGGFGRLDDAGRLISGGAVFAFGDKQAYGIAHAKNRMRQLFPQLTDADCEFEDYWEGYCAVTESYLPQVQRLGKEVFAVVGFSTRGVNLAQNLGRVVGEFAAGTRSLDEVPVAVIEQRRDVPLWALKVRAARLVFPLYQAKDRLGLS</sequence>
<dbReference type="PANTHER" id="PTHR13847:SF281">
    <property type="entry name" value="FAD DEPENDENT OXIDOREDUCTASE DOMAIN-CONTAINING PROTEIN"/>
    <property type="match status" value="1"/>
</dbReference>
<accession>A0A1G4SD25</accession>
<dbReference type="STRING" id="177413.SAMN05660859_2122"/>
<dbReference type="Gene3D" id="3.30.9.10">
    <property type="entry name" value="D-Amino Acid Oxidase, subunit A, domain 2"/>
    <property type="match status" value="1"/>
</dbReference>
<gene>
    <name evidence="3" type="ORF">SAMN05660859_2122</name>
</gene>
<evidence type="ECO:0000313" key="3">
    <source>
        <dbReference type="EMBL" id="SCW67093.1"/>
    </source>
</evidence>
<dbReference type="PANTHER" id="PTHR13847">
    <property type="entry name" value="SARCOSINE DEHYDROGENASE-RELATED"/>
    <property type="match status" value="1"/>
</dbReference>
<evidence type="ECO:0000259" key="2">
    <source>
        <dbReference type="Pfam" id="PF01266"/>
    </source>
</evidence>
<dbReference type="EMBL" id="FMTP01000003">
    <property type="protein sequence ID" value="SCW67093.1"/>
    <property type="molecule type" value="Genomic_DNA"/>
</dbReference>
<dbReference type="Pfam" id="PF01266">
    <property type="entry name" value="DAO"/>
    <property type="match status" value="1"/>
</dbReference>
<dbReference type="RefSeq" id="WP_091439063.1">
    <property type="nucleotide sequence ID" value="NZ_FMTP01000003.1"/>
</dbReference>
<dbReference type="Proteomes" id="UP000198889">
    <property type="component" value="Unassembled WGS sequence"/>
</dbReference>
<dbReference type="GO" id="GO:0005737">
    <property type="term" value="C:cytoplasm"/>
    <property type="evidence" value="ECO:0007669"/>
    <property type="project" value="TreeGrafter"/>
</dbReference>
<dbReference type="InterPro" id="IPR036188">
    <property type="entry name" value="FAD/NAD-bd_sf"/>
</dbReference>
<proteinExistence type="predicted"/>
<reference evidence="4" key="1">
    <citation type="submission" date="2016-10" db="EMBL/GenBank/DDBJ databases">
        <authorList>
            <person name="Varghese N."/>
            <person name="Submissions S."/>
        </authorList>
    </citation>
    <scope>NUCLEOTIDE SEQUENCE [LARGE SCALE GENOMIC DNA]</scope>
    <source>
        <strain evidence="4">CGMCC 1.1761</strain>
    </source>
</reference>
<evidence type="ECO:0000256" key="1">
    <source>
        <dbReference type="ARBA" id="ARBA00023002"/>
    </source>
</evidence>
<keyword evidence="4" id="KW-1185">Reference proteome</keyword>
<dbReference type="PRINTS" id="PR00411">
    <property type="entry name" value="PNDRDTASEI"/>
</dbReference>
<feature type="domain" description="FAD dependent oxidoreductase" evidence="2">
    <location>
        <begin position="37"/>
        <end position="391"/>
    </location>
</feature>
<dbReference type="AlphaFoldDB" id="A0A1G4SD25"/>
<dbReference type="GO" id="GO:0016491">
    <property type="term" value="F:oxidoreductase activity"/>
    <property type="evidence" value="ECO:0007669"/>
    <property type="project" value="UniProtKB-KW"/>
</dbReference>
<name>A0A1G4SD25_9HYPH</name>